<evidence type="ECO:0000256" key="2">
    <source>
        <dbReference type="ARBA" id="ARBA00022475"/>
    </source>
</evidence>
<dbReference type="Pfam" id="PF13231">
    <property type="entry name" value="PMT_2"/>
    <property type="match status" value="1"/>
</dbReference>
<dbReference type="EMBL" id="MHIE01000008">
    <property type="protein sequence ID" value="OGY46070.1"/>
    <property type="molecule type" value="Genomic_DNA"/>
</dbReference>
<feature type="transmembrane region" description="Helical" evidence="8">
    <location>
        <begin position="211"/>
        <end position="229"/>
    </location>
</feature>
<dbReference type="GO" id="GO:0005886">
    <property type="term" value="C:plasma membrane"/>
    <property type="evidence" value="ECO:0007669"/>
    <property type="project" value="UniProtKB-SubCell"/>
</dbReference>
<evidence type="ECO:0000256" key="8">
    <source>
        <dbReference type="SAM" id="Phobius"/>
    </source>
</evidence>
<evidence type="ECO:0000256" key="7">
    <source>
        <dbReference type="ARBA" id="ARBA00023136"/>
    </source>
</evidence>
<keyword evidence="6 8" id="KW-1133">Transmembrane helix</keyword>
<evidence type="ECO:0000256" key="6">
    <source>
        <dbReference type="ARBA" id="ARBA00022989"/>
    </source>
</evidence>
<feature type="domain" description="Glycosyltransferase RgtA/B/C/D-like" evidence="9">
    <location>
        <begin position="71"/>
        <end position="229"/>
    </location>
</feature>
<feature type="transmembrane region" description="Helical" evidence="8">
    <location>
        <begin position="343"/>
        <end position="363"/>
    </location>
</feature>
<reference evidence="10 11" key="1">
    <citation type="journal article" date="2016" name="Nat. Commun.">
        <title>Thousands of microbial genomes shed light on interconnected biogeochemical processes in an aquifer system.</title>
        <authorList>
            <person name="Anantharaman K."/>
            <person name="Brown C.T."/>
            <person name="Hug L.A."/>
            <person name="Sharon I."/>
            <person name="Castelle C.J."/>
            <person name="Probst A.J."/>
            <person name="Thomas B.C."/>
            <person name="Singh A."/>
            <person name="Wilkins M.J."/>
            <person name="Karaoz U."/>
            <person name="Brodie E.L."/>
            <person name="Williams K.H."/>
            <person name="Hubbard S.S."/>
            <person name="Banfield J.F."/>
        </authorList>
    </citation>
    <scope>NUCLEOTIDE SEQUENCE [LARGE SCALE GENOMIC DNA]</scope>
</reference>
<dbReference type="AlphaFoldDB" id="A0A1G1Y2S3"/>
<evidence type="ECO:0000256" key="4">
    <source>
        <dbReference type="ARBA" id="ARBA00022679"/>
    </source>
</evidence>
<feature type="transmembrane region" description="Helical" evidence="8">
    <location>
        <begin position="96"/>
        <end position="113"/>
    </location>
</feature>
<feature type="transmembrane region" description="Helical" evidence="8">
    <location>
        <begin position="281"/>
        <end position="301"/>
    </location>
</feature>
<evidence type="ECO:0000259" key="9">
    <source>
        <dbReference type="Pfam" id="PF13231"/>
    </source>
</evidence>
<proteinExistence type="predicted"/>
<keyword evidence="3" id="KW-0328">Glycosyltransferase</keyword>
<organism evidence="10 11">
    <name type="scientific">Candidatus Buchananbacteria bacterium RIFCSPHIGHO2_01_FULL_44_11</name>
    <dbReference type="NCBI Taxonomy" id="1797535"/>
    <lineage>
        <taxon>Bacteria</taxon>
        <taxon>Candidatus Buchananiibacteriota</taxon>
    </lineage>
</organism>
<comment type="subcellular location">
    <subcellularLocation>
        <location evidence="1">Cell membrane</location>
        <topology evidence="1">Multi-pass membrane protein</topology>
    </subcellularLocation>
</comment>
<evidence type="ECO:0000256" key="3">
    <source>
        <dbReference type="ARBA" id="ARBA00022676"/>
    </source>
</evidence>
<gene>
    <name evidence="10" type="ORF">A2744_04110</name>
</gene>
<dbReference type="InterPro" id="IPR050297">
    <property type="entry name" value="LipidA_mod_glycosyltrf_83"/>
</dbReference>
<dbReference type="PANTHER" id="PTHR33908:SF11">
    <property type="entry name" value="MEMBRANE PROTEIN"/>
    <property type="match status" value="1"/>
</dbReference>
<keyword evidence="5 8" id="KW-0812">Transmembrane</keyword>
<feature type="transmembrane region" description="Helical" evidence="8">
    <location>
        <begin position="146"/>
        <end position="164"/>
    </location>
</feature>
<dbReference type="GO" id="GO:0016763">
    <property type="term" value="F:pentosyltransferase activity"/>
    <property type="evidence" value="ECO:0007669"/>
    <property type="project" value="TreeGrafter"/>
</dbReference>
<dbReference type="InterPro" id="IPR038731">
    <property type="entry name" value="RgtA/B/C-like"/>
</dbReference>
<keyword evidence="4" id="KW-0808">Transferase</keyword>
<evidence type="ECO:0000313" key="11">
    <source>
        <dbReference type="Proteomes" id="UP000178240"/>
    </source>
</evidence>
<feature type="transmembrane region" description="Helical" evidence="8">
    <location>
        <begin position="370"/>
        <end position="387"/>
    </location>
</feature>
<sequence>MKKENFLLIAILVLAAVLRLWNLTVPDLMTDDAVYSLRALGWVDYLASTAQTTPLQWFGSIPTWANLSFHDAPPLVFLIQHLFFFIFGDNLLGARLPFVFFGVGTVYLVYLLVKSLKSAAAGLLAALILAIFSLHIWISHLGFLEGVEIFFITLTVFFLVKFSQTKQKKFLYLLALSLGLTFLTKYTAFFLLPVILLYFLFFEKGIFKTKAFWLSVLFFILVISPVIIYNSMVFATRGHFDAALSSMVGMHPTDFQNLINRAPGGNPLINLSNLIKELFSLVSWPMLGLSFIAFLFLLVRLIVKKEIDKRGDILILASFILCLVFLSLGRLSSAHFLSLLTPWLAIILALAVFGLVDFLAVKWLNYAKKLVVVLLILVLGFELFYGINSHFLSPSLSFNPLVYSAATPHLNENLGFNQLDQYLRQNVFPQNLVFSRSITTEDYTSKIAENFFKIKTFYFIDEAVHWFAYTWYFAHYQLYYSLPIGSLYNAFKTAGGEDPIAMMRQQGIENFYFIYPVLDSAVDPTKNNQPSRQISIDFAKTLEERGIQPVEIKNHSGQVAFKVYKFN</sequence>
<protein>
    <recommendedName>
        <fullName evidence="9">Glycosyltransferase RgtA/B/C/D-like domain-containing protein</fullName>
    </recommendedName>
</protein>
<dbReference type="Proteomes" id="UP000178240">
    <property type="component" value="Unassembled WGS sequence"/>
</dbReference>
<dbReference type="STRING" id="1797535.A2744_04110"/>
<dbReference type="PANTHER" id="PTHR33908">
    <property type="entry name" value="MANNOSYLTRANSFERASE YKCB-RELATED"/>
    <property type="match status" value="1"/>
</dbReference>
<feature type="transmembrane region" description="Helical" evidence="8">
    <location>
        <begin position="313"/>
        <end position="331"/>
    </location>
</feature>
<evidence type="ECO:0000313" key="10">
    <source>
        <dbReference type="EMBL" id="OGY46070.1"/>
    </source>
</evidence>
<comment type="caution">
    <text evidence="10">The sequence shown here is derived from an EMBL/GenBank/DDBJ whole genome shotgun (WGS) entry which is preliminary data.</text>
</comment>
<dbReference type="GO" id="GO:0009103">
    <property type="term" value="P:lipopolysaccharide biosynthetic process"/>
    <property type="evidence" value="ECO:0007669"/>
    <property type="project" value="UniProtKB-ARBA"/>
</dbReference>
<feature type="transmembrane region" description="Helical" evidence="8">
    <location>
        <begin position="119"/>
        <end position="139"/>
    </location>
</feature>
<keyword evidence="2" id="KW-1003">Cell membrane</keyword>
<feature type="transmembrane region" description="Helical" evidence="8">
    <location>
        <begin position="170"/>
        <end position="199"/>
    </location>
</feature>
<evidence type="ECO:0000256" key="5">
    <source>
        <dbReference type="ARBA" id="ARBA00022692"/>
    </source>
</evidence>
<accession>A0A1G1Y2S3</accession>
<keyword evidence="7 8" id="KW-0472">Membrane</keyword>
<evidence type="ECO:0000256" key="1">
    <source>
        <dbReference type="ARBA" id="ARBA00004651"/>
    </source>
</evidence>
<name>A0A1G1Y2S3_9BACT</name>